<reference evidence="2" key="2">
    <citation type="submission" date="2021-01" db="EMBL/GenBank/DDBJ databases">
        <authorList>
            <person name="Schikora-Tamarit M.A."/>
        </authorList>
    </citation>
    <scope>NUCLEOTIDE SEQUENCE</scope>
    <source>
        <strain evidence="2">CBS6075</strain>
    </source>
</reference>
<feature type="region of interest" description="Disordered" evidence="1">
    <location>
        <begin position="60"/>
        <end position="89"/>
    </location>
</feature>
<dbReference type="RefSeq" id="XP_046063592.1">
    <property type="nucleotide sequence ID" value="XM_046202213.1"/>
</dbReference>
<dbReference type="GeneID" id="70233418"/>
<proteinExistence type="predicted"/>
<comment type="caution">
    <text evidence="2">The sequence shown here is derived from an EMBL/GenBank/DDBJ whole genome shotgun (WGS) entry which is preliminary data.</text>
</comment>
<accession>A0A9P8PDL1</accession>
<sequence>MQQLGGDITETSTRKELTNGNNVESSKSLHLVLDVDGCAVLQLEHPFGVWMVRDHPRRNLQEQVHESEPDLDTDTDKNDWDPDAAGNYN</sequence>
<name>A0A9P8PDL1_9ASCO</name>
<dbReference type="EMBL" id="JAEUBE010000137">
    <property type="protein sequence ID" value="KAH3669329.1"/>
    <property type="molecule type" value="Genomic_DNA"/>
</dbReference>
<protein>
    <submittedName>
        <fullName evidence="2">Uncharacterized protein</fullName>
    </submittedName>
</protein>
<gene>
    <name evidence="2" type="ORF">OGAPHI_001450</name>
</gene>
<keyword evidence="3" id="KW-1185">Reference proteome</keyword>
<dbReference type="AlphaFoldDB" id="A0A9P8PDL1"/>
<evidence type="ECO:0000313" key="2">
    <source>
        <dbReference type="EMBL" id="KAH3669329.1"/>
    </source>
</evidence>
<feature type="compositionally biased region" description="Basic and acidic residues" evidence="1">
    <location>
        <begin position="60"/>
        <end position="80"/>
    </location>
</feature>
<dbReference type="Proteomes" id="UP000769157">
    <property type="component" value="Unassembled WGS sequence"/>
</dbReference>
<evidence type="ECO:0000313" key="3">
    <source>
        <dbReference type="Proteomes" id="UP000769157"/>
    </source>
</evidence>
<reference evidence="2" key="1">
    <citation type="journal article" date="2021" name="Open Biol.">
        <title>Shared evolutionary footprints suggest mitochondrial oxidative damage underlies multiple complex I losses in fungi.</title>
        <authorList>
            <person name="Schikora-Tamarit M.A."/>
            <person name="Marcet-Houben M."/>
            <person name="Nosek J."/>
            <person name="Gabaldon T."/>
        </authorList>
    </citation>
    <scope>NUCLEOTIDE SEQUENCE</scope>
    <source>
        <strain evidence="2">CBS6075</strain>
    </source>
</reference>
<feature type="region of interest" description="Disordered" evidence="1">
    <location>
        <begin position="1"/>
        <end position="26"/>
    </location>
</feature>
<organism evidence="2 3">
    <name type="scientific">Ogataea philodendri</name>
    <dbReference type="NCBI Taxonomy" id="1378263"/>
    <lineage>
        <taxon>Eukaryota</taxon>
        <taxon>Fungi</taxon>
        <taxon>Dikarya</taxon>
        <taxon>Ascomycota</taxon>
        <taxon>Saccharomycotina</taxon>
        <taxon>Pichiomycetes</taxon>
        <taxon>Pichiales</taxon>
        <taxon>Pichiaceae</taxon>
        <taxon>Ogataea</taxon>
    </lineage>
</organism>
<evidence type="ECO:0000256" key="1">
    <source>
        <dbReference type="SAM" id="MobiDB-lite"/>
    </source>
</evidence>